<protein>
    <submittedName>
        <fullName evidence="2">Uncharacterized protein LOC141576755</fullName>
    </submittedName>
</protein>
<reference evidence="2" key="1">
    <citation type="submission" date="2025-08" db="UniProtKB">
        <authorList>
            <consortium name="RefSeq"/>
        </authorList>
    </citation>
    <scope>IDENTIFICATION</scope>
    <source>
        <tissue evidence="2">Blood</tissue>
    </source>
</reference>
<name>A0AC58Q1U0_CAMBA</name>
<evidence type="ECO:0000313" key="2">
    <source>
        <dbReference type="RefSeq" id="XP_074216257.1"/>
    </source>
</evidence>
<evidence type="ECO:0000313" key="1">
    <source>
        <dbReference type="Proteomes" id="UP001732780"/>
    </source>
</evidence>
<keyword evidence="1" id="KW-1185">Reference proteome</keyword>
<accession>A0AC58Q1U0</accession>
<dbReference type="RefSeq" id="XP_074216257.1">
    <property type="nucleotide sequence ID" value="XM_074360156.1"/>
</dbReference>
<sequence>MQCSASFYGLSFPSVLDQFVDHQADWAEAWRLRGLSPRGGRPPWRPWKSWRRPSSPSSPSSGRRLSPLSRHRSRRRLSRHRSRRRFSRYRRGFSLLIRHRSRRLSRYRRRFSPLSRHRSLNPRRRRLSRYRRRLSPLSQHRSRRRLSPLKRHRNRRRLSRYRRRLSRHRSLNPRRRRLSRYRRRFSQHRSRRRLSRYRRRRRRLSPLSRHRNRRRLSPLSRHRNRRRLSPLSRYRRRRRRLSRHRSLNRHRRPSTVGQEPLHRRQMYLTMYVNNDYRLETEKNYHFCQLGCRKNWTSGFHKWAELCHNGNSAAESAVIYPVWPSAQENVKTLQEREVAYINADSYTEGNYTLRVDCTPLLFQLVYKLTKEWRNQTSFIWRNAVGC</sequence>
<proteinExistence type="predicted"/>
<gene>
    <name evidence="2" type="primary">LOC141576755</name>
</gene>
<dbReference type="Proteomes" id="UP001732780">
    <property type="component" value="Unplaced"/>
</dbReference>
<organism evidence="1 2">
    <name type="scientific">Camelus bactrianus</name>
    <name type="common">Bactrian camel</name>
    <dbReference type="NCBI Taxonomy" id="9837"/>
    <lineage>
        <taxon>Eukaryota</taxon>
        <taxon>Metazoa</taxon>
        <taxon>Chordata</taxon>
        <taxon>Craniata</taxon>
        <taxon>Vertebrata</taxon>
        <taxon>Euteleostomi</taxon>
        <taxon>Mammalia</taxon>
        <taxon>Eutheria</taxon>
        <taxon>Laurasiatheria</taxon>
        <taxon>Artiodactyla</taxon>
        <taxon>Tylopoda</taxon>
        <taxon>Camelidae</taxon>
        <taxon>Camelus</taxon>
    </lineage>
</organism>